<dbReference type="Gene3D" id="3.20.20.80">
    <property type="entry name" value="Glycosidases"/>
    <property type="match status" value="1"/>
</dbReference>
<sequence length="866" mass="98200">MKYSLRLRYLLLFCVLIFAKDHALSQGVKNDKKADVYVDQSGVMRWSHNKKEVTGFGVNYSVPFAHAFRTGKKLDTDLKKAMQEDVYHFSRLGFDLYRIHVWDTEISDEEGNLLKNEQLDHFDFLINELKSKNINFVLTPIAYWGGGWPEPDTETPGFSHKYGKAGSLTHPDAIKAQENYLAQFLNHVNPYTGLAYKEEPNVIAFEISNEPHHRESPEKVQEFIEKMISSMRSTGTKKPIFYNVTHSIHLAETYAEAGIDGGTFQWYPTGLGFGKELEGNLLPNVNKYEIPFEEVWKKNGLARLVYEFDAADVMKSYMYPVMARSFRQAGIQIGTHFAYDPTFMAAHNTEYDTHYMNLAYTPSKALALMISGEVFRELPLYAELGKYPKNLNFGNFRISYKDDLAELNSDEKFIYTNATESLPKNSKQLKQIAGFGSSPVVKYKGKGAYFLDKLERGVWRLEVMPDAVLIDNPFGNNSLKKTLAVIRHAEWEMQVILPDLGSGFKIEQINGNSEVSKNAEVTEFLISPGTYIISKKGKKRKASYPGWYAEDLKAFVAPETTVDKTYVVHEPLKVLSEGAAHEISARVVAGEPVERVEAWFRNGNTYDSVQLQQVSPYHYSGSIPEKLLKNGFLEYRIITTTPAGTRTFPGGQEGNPGQWDFDPDEPYTTRIVKANAPVYLFDAAIDADGVVGKWLPSINVVPHANYGEAEYQVNVDSLFEKDPENLDAEPVYDYSFRYNFERKWEGREEALSEKKKLIVKARALNDKPLKLQVALVMNNGAAFGKTLLLQPNTAEYELQLSDLLPVQTVTLPRPYPTFLPLYFEHDVKEPFRLEAAESIQFSIGPELSEAELKEQHGVGIISVRLE</sequence>
<evidence type="ECO:0000256" key="1">
    <source>
        <dbReference type="SAM" id="SignalP"/>
    </source>
</evidence>
<evidence type="ECO:0000313" key="3">
    <source>
        <dbReference type="Proteomes" id="UP000703674"/>
    </source>
</evidence>
<feature type="chain" id="PRO_5046600217" description="Cellulase (Glycosyl hydrolase family 5)" evidence="1">
    <location>
        <begin position="20"/>
        <end position="866"/>
    </location>
</feature>
<dbReference type="Proteomes" id="UP000703674">
    <property type="component" value="Unassembled WGS sequence"/>
</dbReference>
<keyword evidence="3" id="KW-1185">Reference proteome</keyword>
<gene>
    <name evidence="2" type="ORF">HC175_00165</name>
</gene>
<evidence type="ECO:0008006" key="4">
    <source>
        <dbReference type="Google" id="ProtNLM"/>
    </source>
</evidence>
<proteinExistence type="predicted"/>
<dbReference type="EMBL" id="JAAVJR010000001">
    <property type="protein sequence ID" value="NJW51326.1"/>
    <property type="molecule type" value="Genomic_DNA"/>
</dbReference>
<dbReference type="SUPFAM" id="SSF51445">
    <property type="entry name" value="(Trans)glycosidases"/>
    <property type="match status" value="1"/>
</dbReference>
<dbReference type="InterPro" id="IPR017853">
    <property type="entry name" value="GH"/>
</dbReference>
<feature type="signal peptide" evidence="1">
    <location>
        <begin position="1"/>
        <end position="19"/>
    </location>
</feature>
<name>A0ABX1CYB6_9FLAO</name>
<accession>A0ABX1CYB6</accession>
<evidence type="ECO:0000313" key="2">
    <source>
        <dbReference type="EMBL" id="NJW51326.1"/>
    </source>
</evidence>
<protein>
    <recommendedName>
        <fullName evidence="4">Cellulase (Glycosyl hydrolase family 5)</fullName>
    </recommendedName>
</protein>
<dbReference type="RefSeq" id="WP_168136502.1">
    <property type="nucleotide sequence ID" value="NZ_JAAVJR010000001.1"/>
</dbReference>
<keyword evidence="1" id="KW-0732">Signal</keyword>
<reference evidence="2 3" key="1">
    <citation type="submission" date="2020-03" db="EMBL/GenBank/DDBJ databases">
        <title>Salinimicrobium sp. nov, isolated from SCS.</title>
        <authorList>
            <person name="Cao W.R."/>
        </authorList>
    </citation>
    <scope>NUCLEOTIDE SEQUENCE [LARGE SCALE GENOMIC DNA]</scope>
    <source>
        <strain evidence="3">J15B91</strain>
    </source>
</reference>
<organism evidence="2 3">
    <name type="scientific">Salinimicrobium oceani</name>
    <dbReference type="NCBI Taxonomy" id="2722702"/>
    <lineage>
        <taxon>Bacteria</taxon>
        <taxon>Pseudomonadati</taxon>
        <taxon>Bacteroidota</taxon>
        <taxon>Flavobacteriia</taxon>
        <taxon>Flavobacteriales</taxon>
        <taxon>Flavobacteriaceae</taxon>
        <taxon>Salinimicrobium</taxon>
    </lineage>
</organism>
<comment type="caution">
    <text evidence="2">The sequence shown here is derived from an EMBL/GenBank/DDBJ whole genome shotgun (WGS) entry which is preliminary data.</text>
</comment>